<protein>
    <submittedName>
        <fullName evidence="3">Uncharacterized protein</fullName>
    </submittedName>
</protein>
<name>A0A2M7V6E2_9BACT</name>
<gene>
    <name evidence="3" type="ORF">COX82_01065</name>
</gene>
<evidence type="ECO:0000256" key="1">
    <source>
        <dbReference type="SAM" id="Coils"/>
    </source>
</evidence>
<proteinExistence type="predicted"/>
<organism evidence="3 4">
    <name type="scientific">Candidatus Magasanikbacteria bacterium CG_4_10_14_0_2_um_filter_41_10</name>
    <dbReference type="NCBI Taxonomy" id="1974638"/>
    <lineage>
        <taxon>Bacteria</taxon>
        <taxon>Candidatus Magasanikiibacteriota</taxon>
    </lineage>
</organism>
<sequence length="1834" mass="203086">MKRSPDALQNNGQISPELYKQYTRVVVNIDGDWKAGNVEQDAQTDNAGNLVMNVMVDGKSYPKIIEKGEEPPLIVHDAEFRAGIIDVAFNGTFDVKNPTVSPDGYVEYTVQTPDGKVYDNVPQEFLLSWKKTLELEKEIDDLENEIKKVQEDKKEALQKRRVDLQVLLQTVYDNKHLPDVDKMQDADRTSIDNIKKAIDAVHKSAQEEIDAIKQVVDQFEDISGRRRLTPEEQLAQQATPFNEHAGYHPNSDYVYEKESAADTARKEKEETKEAKDRKESIRIIKQDIDEVIREEKDAVEREKNIALEQSIQLAVTNARNAYNQVKKRYEDEVRDWEGPPNNRRGRKPLILEALRKPFSEVDEREKARREILASAGFTIPWKEKLEKRVATAYQALFKKMQFSKNNVQHAIYEEIEKRRKEIAKHVIKDVTKNNSDFVENKAEPEKSPRLHKSIEILDVVLDDWQEEYTSKEQTVDAKGKEIFDWDKERVALQERVQKLKAELEKDNKIVLQDKQKRIQYEHLLTVEEQMEDDNKKLQNLDTIPDAELTGGTHGGPFTKDVVGLNQLRLEYLRDHLDQIKQVEAALVAIDVAAEKKEEQKQITDKQKEQETSTEKHEFKGEGIDIPDYELREMLMQHLDGVKFAMELLMRGGITEKDGTLQINPALIDQMRAVFTTEPPKKDDGSPLYTSEQLRKFGIKNWDKFKTLWDSTLAERSIALLNQSLIQTLERKIAENTKWYQKLGSMKGRLGGAAVTNGVLLTVGALGAGELITILGGGEEAQVVGAVVGGTASGTGKWWSFNTFFGSEKAQEKASQKQQKLHDKKRDEIIESVLKETFTRDKHGKLVPAGGDILNGFDSFSRMLSQQLRDTTAGEESFATNEGNITLSGSDLLSFKKSIQGIETKNIDEQTRAKLAWAWVKMKNQGITLSEFQKDQDTEQTQAWYNGILDEVSGRSSLKESVIWNVGLTGAVMASPIVSKVFGAALMGRFGASIGEKLFYDSERKESVARVDTLMRDVIHNTDLLRQHKRAGLSNTFSERKKLQQDVIALKRILHGTAPMEDMAAVIYRVQTGFYQKDEPQKNIKKGQKRPPEERIDDERYVNIKSIVYEAEREHIYLEEEKQKAKLEKVFATIKKTGDLVEQQQEARKSGFKKGAKKFAYKALGAVGGAITGVVLGWVGSKVFGVGQDSAPQNTGSTGDAHEHAAALAGMETPAKGPSVSDVHPPTGHAHPTASPDVHAGGNTTTSADQHTADAGQVDHAPASPEGRETQLGTEEIGKGEGPLHAMNRLIAKNDLGLTKQQLHDLKMEGLKDMGIEQQQDGKWKWAITVLEHKNGKILEHAEVDLYKGADGKAHFRLIGEEGKTIKTLDHYRIPSHGGQEKDSAGNVNAKPDSQTQLEKSSLKPGHTKTATVDAKGQNTLDTQQELSKASEKPVGDTPLAKQQTRFDEALKTKGGVKEFQGGVRKDGNVMVEFENGDKQLYPAEMLGFSAGEHGELVIHAPIESVMPVGTASAGVAGHYAGGGDAYTFVEGGKVPDGAKFFVTPDDGIRGTSGGVSAGGSGAEHVSPPAHPEQPSNVINLADHRDTSGGGAEAGTSDSGQDADIIQFPDKSQEIAGQEPVAANDNTIKQDTPVAPTSPDTAPAVVTSQEYVDTMKGFREWMEAQTADVRLSGPSALEQYNKFIDQFSDTALQRGAQANIDQGFGEFMHQFQGDTQGMYDALKGALEHGDLGMLTPEQYVIFDGSQVSDTGQFSHIMVHPDGSHAIRLTFEGTPIYHVDPDKVFSITSDGKLSVTEGGESYYAVPEIQIGADGSPKIDFQHSGPVVDSVPMKKAG</sequence>
<feature type="region of interest" description="Disordered" evidence="2">
    <location>
        <begin position="1212"/>
        <end position="1282"/>
    </location>
</feature>
<feature type="compositionally biased region" description="Gly residues" evidence="2">
    <location>
        <begin position="1550"/>
        <end position="1561"/>
    </location>
</feature>
<feature type="coiled-coil region" evidence="1">
    <location>
        <begin position="482"/>
        <end position="509"/>
    </location>
</feature>
<keyword evidence="1" id="KW-0175">Coiled coil</keyword>
<feature type="region of interest" description="Disordered" evidence="2">
    <location>
        <begin position="257"/>
        <end position="277"/>
    </location>
</feature>
<dbReference type="EMBL" id="PFPJ01000016">
    <property type="protein sequence ID" value="PIZ94240.1"/>
    <property type="molecule type" value="Genomic_DNA"/>
</dbReference>
<feature type="region of interest" description="Disordered" evidence="2">
    <location>
        <begin position="1371"/>
        <end position="1439"/>
    </location>
</feature>
<feature type="compositionally biased region" description="Polar residues" evidence="2">
    <location>
        <begin position="1416"/>
        <end position="1427"/>
    </location>
</feature>
<evidence type="ECO:0000313" key="4">
    <source>
        <dbReference type="Proteomes" id="UP000228750"/>
    </source>
</evidence>
<feature type="region of interest" description="Disordered" evidence="2">
    <location>
        <begin position="1550"/>
        <end position="1602"/>
    </location>
</feature>
<reference evidence="4" key="1">
    <citation type="submission" date="2017-09" db="EMBL/GenBank/DDBJ databases">
        <title>Depth-based differentiation of microbial function through sediment-hosted aquifers and enrichment of novel symbionts in the deep terrestrial subsurface.</title>
        <authorList>
            <person name="Probst A.J."/>
            <person name="Ladd B."/>
            <person name="Jarett J.K."/>
            <person name="Geller-Mcgrath D.E."/>
            <person name="Sieber C.M.K."/>
            <person name="Emerson J.B."/>
            <person name="Anantharaman K."/>
            <person name="Thomas B.C."/>
            <person name="Malmstrom R."/>
            <person name="Stieglmeier M."/>
            <person name="Klingl A."/>
            <person name="Woyke T."/>
            <person name="Ryan C.M."/>
            <person name="Banfield J.F."/>
        </authorList>
    </citation>
    <scope>NUCLEOTIDE SEQUENCE [LARGE SCALE GENOMIC DNA]</scope>
</reference>
<comment type="caution">
    <text evidence="3">The sequence shown here is derived from an EMBL/GenBank/DDBJ whole genome shotgun (WGS) entry which is preliminary data.</text>
</comment>
<evidence type="ECO:0000313" key="3">
    <source>
        <dbReference type="EMBL" id="PIZ94240.1"/>
    </source>
</evidence>
<dbReference type="Proteomes" id="UP000228750">
    <property type="component" value="Unassembled WGS sequence"/>
</dbReference>
<feature type="region of interest" description="Disordered" evidence="2">
    <location>
        <begin position="597"/>
        <end position="620"/>
    </location>
</feature>
<evidence type="ECO:0000256" key="2">
    <source>
        <dbReference type="SAM" id="MobiDB-lite"/>
    </source>
</evidence>
<feature type="coiled-coil region" evidence="1">
    <location>
        <begin position="132"/>
        <end position="159"/>
    </location>
</feature>
<feature type="compositionally biased region" description="Basic and acidic residues" evidence="2">
    <location>
        <begin position="1371"/>
        <end position="1383"/>
    </location>
</feature>
<accession>A0A2M7V6E2</accession>
<feature type="region of interest" description="Disordered" evidence="2">
    <location>
        <begin position="1619"/>
        <end position="1641"/>
    </location>
</feature>